<feature type="compositionally biased region" description="Polar residues" evidence="1">
    <location>
        <begin position="574"/>
        <end position="588"/>
    </location>
</feature>
<protein>
    <submittedName>
        <fullName evidence="2">Uncharacterized protein</fullName>
    </submittedName>
</protein>
<reference evidence="2 3" key="1">
    <citation type="submission" date="2017-06" db="EMBL/GenBank/DDBJ databases">
        <title>Comparative genomic analysis of Ambrosia Fusariam Clade fungi.</title>
        <authorList>
            <person name="Stajich J.E."/>
            <person name="Carrillo J."/>
            <person name="Kijimoto T."/>
            <person name="Eskalen A."/>
            <person name="O'Donnell K."/>
            <person name="Kasson M."/>
        </authorList>
    </citation>
    <scope>NUCLEOTIDE SEQUENCE [LARGE SCALE GENOMIC DNA]</scope>
    <source>
        <strain evidence="2">UCR3666</strain>
    </source>
</reference>
<feature type="compositionally biased region" description="Polar residues" evidence="1">
    <location>
        <begin position="279"/>
        <end position="294"/>
    </location>
</feature>
<organism evidence="2 3">
    <name type="scientific">Fusarium kuroshium</name>
    <dbReference type="NCBI Taxonomy" id="2010991"/>
    <lineage>
        <taxon>Eukaryota</taxon>
        <taxon>Fungi</taxon>
        <taxon>Dikarya</taxon>
        <taxon>Ascomycota</taxon>
        <taxon>Pezizomycotina</taxon>
        <taxon>Sordariomycetes</taxon>
        <taxon>Hypocreomycetidae</taxon>
        <taxon>Hypocreales</taxon>
        <taxon>Nectriaceae</taxon>
        <taxon>Fusarium</taxon>
        <taxon>Fusarium solani species complex</taxon>
    </lineage>
</organism>
<feature type="region of interest" description="Disordered" evidence="1">
    <location>
        <begin position="21"/>
        <end position="71"/>
    </location>
</feature>
<dbReference type="Proteomes" id="UP000277212">
    <property type="component" value="Unassembled WGS sequence"/>
</dbReference>
<feature type="region of interest" description="Disordered" evidence="1">
    <location>
        <begin position="220"/>
        <end position="259"/>
    </location>
</feature>
<proteinExistence type="predicted"/>
<dbReference type="STRING" id="2010991.A0A3M2S9J0"/>
<evidence type="ECO:0000313" key="2">
    <source>
        <dbReference type="EMBL" id="RMJ14199.1"/>
    </source>
</evidence>
<feature type="region of interest" description="Disordered" evidence="1">
    <location>
        <begin position="153"/>
        <end position="176"/>
    </location>
</feature>
<feature type="region of interest" description="Disordered" evidence="1">
    <location>
        <begin position="572"/>
        <end position="591"/>
    </location>
</feature>
<accession>A0A3M2S9J0</accession>
<sequence length="703" mass="77643">MSVLDSKIPVAVYLYRQDPALSHDHSRRSTSSPASAKRRSVSRMTGLLPLALPNSRSNTPSPVPDEGADDNMEGCFPEMLARDLEMSSAVFAAKNMTAGSPSMAIFYQEKQDNKTPCPGRILTSPYQSGSVRIQTLGSIEERQSMVSFIEQRGYGSEETGSDVESLPASESSGGMEVPSIRLREQSIVTAATSLTSASGSAPSPKDLLSLDRAHEYSWIDIDSDDDDDEDEIEVQEEPTIEDQPATLSPRPPTPPSTETTFDITVMMKDIDQPPRHQPHQTSPGGDSPQSWHQRQISIKSMEAPMIPPRRASLSQATAPLDTTYRPKTPCCDFDSRISTESHRQQQQSPYYTQRFRDETDNNTILLKSDFGSIELEIEEDSYMDDYIPDYPPVLSRPDTIYIQETPPPSPLPTVESWLDGSNPPCLPQIPVDDLAKAVPLPPDIIETLRVSIACFPETMLLSSSLTIETIRTYSKKVRHPSTDVWTDSSPVDPAAPGPRRSIWKKVVSHGRESIGTRRHRLHMYEDGAHQDAVASPAPWASLRHVFGGCSDYICDALYAHIVAYNYVSRVPRNQPASQQRASTSYSKPQSEDIPKKAATLLGLSAPQTHLTPNVGRFAKKFSTPLTAMGFVKDEVPSTTAQDNATRNIESGLLRCISRLVATAKMMTEEGSAEDRMVDVEPQEVDMIFVRSLCEIVRISEEAT</sequence>
<feature type="compositionally biased region" description="Acidic residues" evidence="1">
    <location>
        <begin position="221"/>
        <end position="240"/>
    </location>
</feature>
<dbReference type="EMBL" id="NKUJ01000090">
    <property type="protein sequence ID" value="RMJ14199.1"/>
    <property type="molecule type" value="Genomic_DNA"/>
</dbReference>
<name>A0A3M2S9J0_9HYPO</name>
<evidence type="ECO:0000256" key="1">
    <source>
        <dbReference type="SAM" id="MobiDB-lite"/>
    </source>
</evidence>
<dbReference type="AlphaFoldDB" id="A0A3M2S9J0"/>
<keyword evidence="3" id="KW-1185">Reference proteome</keyword>
<comment type="caution">
    <text evidence="2">The sequence shown here is derived from an EMBL/GenBank/DDBJ whole genome shotgun (WGS) entry which is preliminary data.</text>
</comment>
<evidence type="ECO:0000313" key="3">
    <source>
        <dbReference type="Proteomes" id="UP000277212"/>
    </source>
</evidence>
<dbReference type="OrthoDB" id="3506470at2759"/>
<feature type="region of interest" description="Disordered" evidence="1">
    <location>
        <begin position="271"/>
        <end position="294"/>
    </location>
</feature>
<gene>
    <name evidence="2" type="ORF">CDV36_006129</name>
</gene>